<dbReference type="InterPro" id="IPR023393">
    <property type="entry name" value="START-like_dom_sf"/>
</dbReference>
<evidence type="ECO:0000313" key="1">
    <source>
        <dbReference type="EMBL" id="RAL23679.1"/>
    </source>
</evidence>
<dbReference type="SUPFAM" id="SSF55961">
    <property type="entry name" value="Bet v1-like"/>
    <property type="match status" value="1"/>
</dbReference>
<comment type="caution">
    <text evidence="1">The sequence shown here is derived from an EMBL/GenBank/DDBJ whole genome shotgun (WGS) entry which is preliminary data.</text>
</comment>
<evidence type="ECO:0008006" key="3">
    <source>
        <dbReference type="Google" id="ProtNLM"/>
    </source>
</evidence>
<sequence>MPTISDDAVQKATGHDWAHWFALLDTLGAQAMSHTTIASHLQTHEGVSGWWAQSITVAYERARGMREHGQTTRGFQVSTQKTAWPDVQAAWSALTSSTGLKIWLADNAPDALQEGQTFALPDGTRVEVRGIRPHQQIRLGWQPLGDLPTQVVIARTATSASGKGTIGFTHESLPDESARQDSRERWAACLKALARQAL</sequence>
<dbReference type="EMBL" id="QHKO01000002">
    <property type="protein sequence ID" value="RAL23679.1"/>
    <property type="molecule type" value="Genomic_DNA"/>
</dbReference>
<keyword evidence="2" id="KW-1185">Reference proteome</keyword>
<dbReference type="AlphaFoldDB" id="A0A328CB30"/>
<dbReference type="Proteomes" id="UP000249169">
    <property type="component" value="Unassembled WGS sequence"/>
</dbReference>
<reference evidence="1 2" key="1">
    <citation type="submission" date="2018-05" db="EMBL/GenBank/DDBJ databases">
        <title>Lujinxingia marina gen. nov. sp. nov., a new facultative anaerobic member of the class Deltaproteobacteria, and proposal of Lujinxingaceae fam. nov.</title>
        <authorList>
            <person name="Li C.-M."/>
        </authorList>
    </citation>
    <scope>NUCLEOTIDE SEQUENCE [LARGE SCALE GENOMIC DNA]</scope>
    <source>
        <strain evidence="1 2">B210</strain>
    </source>
</reference>
<protein>
    <recommendedName>
        <fullName evidence="3">SRPBCC domain-containing protein</fullName>
    </recommendedName>
</protein>
<proteinExistence type="predicted"/>
<evidence type="ECO:0000313" key="2">
    <source>
        <dbReference type="Proteomes" id="UP000249169"/>
    </source>
</evidence>
<accession>A0A328CB30</accession>
<name>A0A328CB30_9DELT</name>
<gene>
    <name evidence="1" type="ORF">DL240_05840</name>
</gene>
<dbReference type="RefSeq" id="WP_111728937.1">
    <property type="nucleotide sequence ID" value="NZ_QHKO01000002.1"/>
</dbReference>
<dbReference type="OrthoDB" id="3837807at2"/>
<organism evidence="1 2">
    <name type="scientific">Lujinxingia litoralis</name>
    <dbReference type="NCBI Taxonomy" id="2211119"/>
    <lineage>
        <taxon>Bacteria</taxon>
        <taxon>Deltaproteobacteria</taxon>
        <taxon>Bradymonadales</taxon>
        <taxon>Lujinxingiaceae</taxon>
        <taxon>Lujinxingia</taxon>
    </lineage>
</organism>
<dbReference type="Gene3D" id="3.30.530.20">
    <property type="match status" value="1"/>
</dbReference>